<proteinExistence type="inferred from homology"/>
<comment type="similarity">
    <text evidence="1">Belongs to the ATP-dependent AMP-binding enzyme family.</text>
</comment>
<sequence length="158" mass="17380">MMSFVLIDTELINPQASIPKTLKTRSDRGPHQLAASTRATNFQGVPTVVLQMANSNIRVSIKSACKAARKALPGEMWLRGQNLSRDCASNPEANAKSHPEEGWYDTGDVCRIDEQGFLYIISRTKDPINYKGFRVSPTELDLHVDSYLLVAEGGTGTL</sequence>
<dbReference type="PANTHER" id="PTHR24096:SF149">
    <property type="entry name" value="AMP-BINDING DOMAIN-CONTAINING PROTEIN-RELATED"/>
    <property type="match status" value="1"/>
</dbReference>
<dbReference type="Proteomes" id="UP001498421">
    <property type="component" value="Unassembled WGS sequence"/>
</dbReference>
<dbReference type="SUPFAM" id="SSF56801">
    <property type="entry name" value="Acetyl-CoA synthetase-like"/>
    <property type="match status" value="1"/>
</dbReference>
<dbReference type="InterPro" id="IPR042099">
    <property type="entry name" value="ANL_N_sf"/>
</dbReference>
<evidence type="ECO:0008006" key="5">
    <source>
        <dbReference type="Google" id="ProtNLM"/>
    </source>
</evidence>
<reference evidence="3 4" key="1">
    <citation type="journal article" date="2025" name="Microbiol. Resour. Announc.">
        <title>Draft genome sequences for Neonectria magnoliae and Neonectria punicea, canker pathogens of Liriodendron tulipifera and Acer saccharum in West Virginia.</title>
        <authorList>
            <person name="Petronek H.M."/>
            <person name="Kasson M.T."/>
            <person name="Metheny A.M."/>
            <person name="Stauder C.M."/>
            <person name="Lovett B."/>
            <person name="Lynch S.C."/>
            <person name="Garnas J.R."/>
            <person name="Kasson L.R."/>
            <person name="Stajich J.E."/>
        </authorList>
    </citation>
    <scope>NUCLEOTIDE SEQUENCE [LARGE SCALE GENOMIC DNA]</scope>
    <source>
        <strain evidence="3 4">NRRL 64651</strain>
    </source>
</reference>
<protein>
    <recommendedName>
        <fullName evidence="5">AMP-dependent synthetase/ligase domain-containing protein</fullName>
    </recommendedName>
</protein>
<keyword evidence="4" id="KW-1185">Reference proteome</keyword>
<comment type="caution">
    <text evidence="3">The sequence shown here is derived from an EMBL/GenBank/DDBJ whole genome shotgun (WGS) entry which is preliminary data.</text>
</comment>
<dbReference type="PANTHER" id="PTHR24096">
    <property type="entry name" value="LONG-CHAIN-FATTY-ACID--COA LIGASE"/>
    <property type="match status" value="1"/>
</dbReference>
<evidence type="ECO:0000256" key="1">
    <source>
        <dbReference type="ARBA" id="ARBA00006432"/>
    </source>
</evidence>
<gene>
    <name evidence="3" type="ORF">QQZ08_002073</name>
</gene>
<dbReference type="EMBL" id="JAZAVK010000012">
    <property type="protein sequence ID" value="KAK7431302.1"/>
    <property type="molecule type" value="Genomic_DNA"/>
</dbReference>
<keyword evidence="2" id="KW-0436">Ligase</keyword>
<evidence type="ECO:0000256" key="2">
    <source>
        <dbReference type="ARBA" id="ARBA00022598"/>
    </source>
</evidence>
<organism evidence="3 4">
    <name type="scientific">Neonectria magnoliae</name>
    <dbReference type="NCBI Taxonomy" id="2732573"/>
    <lineage>
        <taxon>Eukaryota</taxon>
        <taxon>Fungi</taxon>
        <taxon>Dikarya</taxon>
        <taxon>Ascomycota</taxon>
        <taxon>Pezizomycotina</taxon>
        <taxon>Sordariomycetes</taxon>
        <taxon>Hypocreomycetidae</taxon>
        <taxon>Hypocreales</taxon>
        <taxon>Nectriaceae</taxon>
        <taxon>Neonectria</taxon>
    </lineage>
</organism>
<name>A0ABR1IEB5_9HYPO</name>
<dbReference type="Gene3D" id="3.40.50.12780">
    <property type="entry name" value="N-terminal domain of ligase-like"/>
    <property type="match status" value="1"/>
</dbReference>
<evidence type="ECO:0000313" key="4">
    <source>
        <dbReference type="Proteomes" id="UP001498421"/>
    </source>
</evidence>
<evidence type="ECO:0000313" key="3">
    <source>
        <dbReference type="EMBL" id="KAK7431302.1"/>
    </source>
</evidence>
<accession>A0ABR1IEB5</accession>